<reference evidence="7" key="2">
    <citation type="journal article" date="2008" name="Nucleic Acids Res.">
        <title>The rice annotation project database (RAP-DB): 2008 update.</title>
        <authorList>
            <consortium name="The rice annotation project (RAP)"/>
        </authorList>
    </citation>
    <scope>GENOME REANNOTATION</scope>
    <source>
        <strain evidence="7">cv. Nipponbare</strain>
    </source>
</reference>
<dbReference type="InterPro" id="IPR005123">
    <property type="entry name" value="Oxoglu/Fe-dep_dioxygenase_dom"/>
</dbReference>
<organism evidence="6 7">
    <name type="scientific">Oryza sativa subsp. japonica</name>
    <name type="common">Rice</name>
    <dbReference type="NCBI Taxonomy" id="39947"/>
    <lineage>
        <taxon>Eukaryota</taxon>
        <taxon>Viridiplantae</taxon>
        <taxon>Streptophyta</taxon>
        <taxon>Embryophyta</taxon>
        <taxon>Tracheophyta</taxon>
        <taxon>Spermatophyta</taxon>
        <taxon>Magnoliopsida</taxon>
        <taxon>Liliopsida</taxon>
        <taxon>Poales</taxon>
        <taxon>Poaceae</taxon>
        <taxon>BOP clade</taxon>
        <taxon>Oryzoideae</taxon>
        <taxon>Oryzeae</taxon>
        <taxon>Oryzinae</taxon>
        <taxon>Oryza</taxon>
        <taxon>Oryza sativa</taxon>
    </lineage>
</organism>
<evidence type="ECO:0000313" key="7">
    <source>
        <dbReference type="Proteomes" id="UP000000763"/>
    </source>
</evidence>
<evidence type="ECO:0000259" key="5">
    <source>
        <dbReference type="PROSITE" id="PS51471"/>
    </source>
</evidence>
<keyword evidence="4" id="KW-0408">Iron</keyword>
<dbReference type="FunFam" id="2.60.120.330:FF:000046">
    <property type="entry name" value="Os09g0353700 protein"/>
    <property type="match status" value="1"/>
</dbReference>
<evidence type="ECO:0000256" key="3">
    <source>
        <dbReference type="ARBA" id="ARBA00023002"/>
    </source>
</evidence>
<evidence type="ECO:0000256" key="2">
    <source>
        <dbReference type="ARBA" id="ARBA00022723"/>
    </source>
</evidence>
<name>Q10J03_ORYSJ</name>
<keyword evidence="3" id="KW-0560">Oxidoreductase</keyword>
<dbReference type="PROSITE" id="PS51471">
    <property type="entry name" value="FE2OG_OXY"/>
    <property type="match status" value="1"/>
</dbReference>
<dbReference type="Pfam" id="PF14226">
    <property type="entry name" value="DIOX_N"/>
    <property type="match status" value="1"/>
</dbReference>
<dbReference type="InterPro" id="IPR027443">
    <property type="entry name" value="IPNS-like_sf"/>
</dbReference>
<comment type="similarity">
    <text evidence="1">Belongs to the iron/ascorbate-dependent oxidoreductase family.</text>
</comment>
<keyword evidence="2" id="KW-0479">Metal-binding</keyword>
<dbReference type="GO" id="GO:0046872">
    <property type="term" value="F:metal ion binding"/>
    <property type="evidence" value="ECO:0007669"/>
    <property type="project" value="UniProtKB-KW"/>
</dbReference>
<dbReference type="GO" id="GO:0016491">
    <property type="term" value="F:oxidoreductase activity"/>
    <property type="evidence" value="ECO:0007669"/>
    <property type="project" value="UniProtKB-KW"/>
</dbReference>
<evidence type="ECO:0000313" key="6">
    <source>
        <dbReference type="EMBL" id="AAR89005.1"/>
    </source>
</evidence>
<proteinExistence type="inferred from homology"/>
<dbReference type="AlphaFoldDB" id="Q10J03"/>
<dbReference type="Pfam" id="PF03171">
    <property type="entry name" value="2OG-FeII_Oxy"/>
    <property type="match status" value="1"/>
</dbReference>
<dbReference type="Proteomes" id="UP000000763">
    <property type="component" value="Chromosome 3"/>
</dbReference>
<reference evidence="7" key="1">
    <citation type="journal article" date="2005" name="Nature">
        <title>The map-based sequence of the rice genome.</title>
        <authorList>
            <consortium name="International rice genome sequencing project (IRGSP)"/>
            <person name="Matsumoto T."/>
            <person name="Wu J."/>
            <person name="Kanamori H."/>
            <person name="Katayose Y."/>
            <person name="Fujisawa M."/>
            <person name="Namiki N."/>
            <person name="Mizuno H."/>
            <person name="Yamamoto K."/>
            <person name="Antonio B.A."/>
            <person name="Baba T."/>
            <person name="Sakata K."/>
            <person name="Nagamura Y."/>
            <person name="Aoki H."/>
            <person name="Arikawa K."/>
            <person name="Arita K."/>
            <person name="Bito T."/>
            <person name="Chiden Y."/>
            <person name="Fujitsuka N."/>
            <person name="Fukunaka R."/>
            <person name="Hamada M."/>
            <person name="Harada C."/>
            <person name="Hayashi A."/>
            <person name="Hijishita S."/>
            <person name="Honda M."/>
            <person name="Hosokawa S."/>
            <person name="Ichikawa Y."/>
            <person name="Idonuma A."/>
            <person name="Iijima M."/>
            <person name="Ikeda M."/>
            <person name="Ikeno M."/>
            <person name="Ito K."/>
            <person name="Ito S."/>
            <person name="Ito T."/>
            <person name="Ito Y."/>
            <person name="Ito Y."/>
            <person name="Iwabuchi A."/>
            <person name="Kamiya K."/>
            <person name="Karasawa W."/>
            <person name="Kurita K."/>
            <person name="Katagiri S."/>
            <person name="Kikuta A."/>
            <person name="Kobayashi H."/>
            <person name="Kobayashi N."/>
            <person name="Machita K."/>
            <person name="Maehara T."/>
            <person name="Masukawa M."/>
            <person name="Mizubayashi T."/>
            <person name="Mukai Y."/>
            <person name="Nagasaki H."/>
            <person name="Nagata Y."/>
            <person name="Naito S."/>
            <person name="Nakashima M."/>
            <person name="Nakama Y."/>
            <person name="Nakamichi Y."/>
            <person name="Nakamura M."/>
            <person name="Meguro A."/>
            <person name="Negishi M."/>
            <person name="Ohta I."/>
            <person name="Ohta T."/>
            <person name="Okamoto M."/>
            <person name="Ono N."/>
            <person name="Saji S."/>
            <person name="Sakaguchi M."/>
            <person name="Sakai K."/>
            <person name="Shibata M."/>
            <person name="Shimokawa T."/>
            <person name="Song J."/>
            <person name="Takazaki Y."/>
            <person name="Terasawa K."/>
            <person name="Tsugane M."/>
            <person name="Tsuji K."/>
            <person name="Ueda S."/>
            <person name="Waki K."/>
            <person name="Yamagata H."/>
            <person name="Yamamoto M."/>
            <person name="Yamamoto S."/>
            <person name="Yamane H."/>
            <person name="Yoshiki S."/>
            <person name="Yoshihara R."/>
            <person name="Yukawa K."/>
            <person name="Zhong H."/>
            <person name="Yano M."/>
            <person name="Yuan Q."/>
            <person name="Ouyang S."/>
            <person name="Liu J."/>
            <person name="Jones K.M."/>
            <person name="Gansberger K."/>
            <person name="Moffat K."/>
            <person name="Hill J."/>
            <person name="Bera J."/>
            <person name="Fadrosh D."/>
            <person name="Jin S."/>
            <person name="Johri S."/>
            <person name="Kim M."/>
            <person name="Overton L."/>
            <person name="Reardon M."/>
            <person name="Tsitrin T."/>
            <person name="Vuong H."/>
            <person name="Weaver B."/>
            <person name="Ciecko A."/>
            <person name="Tallon L."/>
            <person name="Jackson J."/>
            <person name="Pai G."/>
            <person name="Aken S.V."/>
            <person name="Utterback T."/>
            <person name="Reidmuller S."/>
            <person name="Feldblyum T."/>
            <person name="Hsiao J."/>
            <person name="Zismann V."/>
            <person name="Iobst S."/>
            <person name="de Vazeille A.R."/>
            <person name="Buell C.R."/>
            <person name="Ying K."/>
            <person name="Li Y."/>
            <person name="Lu T."/>
            <person name="Huang Y."/>
            <person name="Zhao Q."/>
            <person name="Feng Q."/>
            <person name="Zhang L."/>
            <person name="Zhu J."/>
            <person name="Weng Q."/>
            <person name="Mu J."/>
            <person name="Lu Y."/>
            <person name="Fan D."/>
            <person name="Liu Y."/>
            <person name="Guan J."/>
            <person name="Zhang Y."/>
            <person name="Yu S."/>
            <person name="Liu X."/>
            <person name="Zhang Y."/>
            <person name="Hong G."/>
            <person name="Han B."/>
            <person name="Choisne N."/>
            <person name="Demange N."/>
            <person name="Orjeda G."/>
            <person name="Samain S."/>
            <person name="Cattolico L."/>
            <person name="Pelletier E."/>
            <person name="Couloux A."/>
            <person name="Segurens B."/>
            <person name="Wincker P."/>
            <person name="D'Hont A."/>
            <person name="Scarpelli C."/>
            <person name="Weissenbach J."/>
            <person name="Salanoubat M."/>
            <person name="Quetier F."/>
            <person name="Yu Y."/>
            <person name="Kim H.R."/>
            <person name="Rambo T."/>
            <person name="Currie J."/>
            <person name="Collura K."/>
            <person name="Luo M."/>
            <person name="Yang T."/>
            <person name="Ammiraju J.S.S."/>
            <person name="Engler F."/>
            <person name="Soderlund C."/>
            <person name="Wing R.A."/>
            <person name="Palmer L.E."/>
            <person name="de la Bastide M."/>
            <person name="Spiegel L."/>
            <person name="Nascimento L."/>
            <person name="Zutavern T."/>
            <person name="O'Shaughnessy A."/>
            <person name="Dike S."/>
            <person name="Dedhia N."/>
            <person name="Preston R."/>
            <person name="Balija V."/>
            <person name="McCombie W.R."/>
            <person name="Chow T."/>
            <person name="Chen H."/>
            <person name="Chung M."/>
            <person name="Chen C."/>
            <person name="Shaw J."/>
            <person name="Wu H."/>
            <person name="Hsiao K."/>
            <person name="Chao Y."/>
            <person name="Chu M."/>
            <person name="Cheng C."/>
            <person name="Hour A."/>
            <person name="Lee P."/>
            <person name="Lin S."/>
            <person name="Lin Y."/>
            <person name="Liou J."/>
            <person name="Liu S."/>
            <person name="Hsing Y."/>
            <person name="Raghuvanshi S."/>
            <person name="Mohanty A."/>
            <person name="Bharti A.K."/>
            <person name="Gaur A."/>
            <person name="Gupta V."/>
            <person name="Kumar D."/>
            <person name="Ravi V."/>
            <person name="Vij S."/>
            <person name="Kapur A."/>
            <person name="Khurana P."/>
            <person name="Khurana P."/>
            <person name="Khurana J.P."/>
            <person name="Tyagi A.K."/>
            <person name="Gaikwad K."/>
            <person name="Singh A."/>
            <person name="Dalal V."/>
            <person name="Srivastava S."/>
            <person name="Dixit A."/>
            <person name="Pal A.K."/>
            <person name="Ghazi I.A."/>
            <person name="Yadav M."/>
            <person name="Pandit A."/>
            <person name="Bhargava A."/>
            <person name="Sureshbabu K."/>
            <person name="Batra K."/>
            <person name="Sharma T.R."/>
            <person name="Mohapatra T."/>
            <person name="Singh N.K."/>
            <person name="Messing J."/>
            <person name="Nelson A.B."/>
            <person name="Fuks G."/>
            <person name="Kavchok S."/>
            <person name="Keizer G."/>
            <person name="Linton E."/>
            <person name="Llaca V."/>
            <person name="Song R."/>
            <person name="Tanyolac B."/>
            <person name="Young S."/>
            <person name="Ho-Il K."/>
            <person name="Hahn J.H."/>
            <person name="Sangsakoo G."/>
            <person name="Vanavichit A."/>
            <person name="de Mattos Luiz.A.T."/>
            <person name="Zimmer P.D."/>
            <person name="Malone G."/>
            <person name="Dellagostin O."/>
            <person name="de Oliveira A.C."/>
            <person name="Bevan M."/>
            <person name="Bancroft I."/>
            <person name="Minx P."/>
            <person name="Cordum H."/>
            <person name="Wilson R."/>
            <person name="Cheng Z."/>
            <person name="Jin W."/>
            <person name="Jiang J."/>
            <person name="Leong S.A."/>
            <person name="Iwama H."/>
            <person name="Gojobori T."/>
            <person name="Itoh T."/>
            <person name="Niimura Y."/>
            <person name="Fujii Y."/>
            <person name="Habara T."/>
            <person name="Sakai H."/>
            <person name="Sato Y."/>
            <person name="Wilson G."/>
            <person name="Kumar K."/>
            <person name="McCouch S."/>
            <person name="Juretic N."/>
            <person name="Hoen D."/>
            <person name="Wright S."/>
            <person name="Bruskiewich R."/>
            <person name="Bureau T."/>
            <person name="Miyao A."/>
            <person name="Hirochika H."/>
            <person name="Nishikawa T."/>
            <person name="Kadowaki K."/>
            <person name="Sugiura M."/>
            <person name="Burr B."/>
            <person name="Sasaki T."/>
        </authorList>
    </citation>
    <scope>NUCLEOTIDE SEQUENCE [LARGE SCALE GENOMIC DNA]</scope>
    <source>
        <strain evidence="7">cv. Nipponbare</strain>
    </source>
</reference>
<protein>
    <submittedName>
        <fullName evidence="6">Oxidoreductase</fullName>
    </submittedName>
</protein>
<gene>
    <name evidence="6" type="ORF">OSJNBa0054H04.28</name>
</gene>
<dbReference type="InterPro" id="IPR026992">
    <property type="entry name" value="DIOX_N"/>
</dbReference>
<evidence type="ECO:0000256" key="4">
    <source>
        <dbReference type="ARBA" id="ARBA00023004"/>
    </source>
</evidence>
<dbReference type="InterPro" id="IPR050295">
    <property type="entry name" value="Plant_2OG-oxidoreductases"/>
</dbReference>
<dbReference type="EMBL" id="AC106887">
    <property type="protein sequence ID" value="AAR89005.1"/>
    <property type="molecule type" value="Genomic_DNA"/>
</dbReference>
<dbReference type="Gene3D" id="2.60.120.330">
    <property type="entry name" value="B-lactam Antibiotic, Isopenicillin N Synthase, Chain"/>
    <property type="match status" value="1"/>
</dbReference>
<dbReference type="PANTHER" id="PTHR47991">
    <property type="entry name" value="OXOGLUTARATE/IRON-DEPENDENT DIOXYGENASE"/>
    <property type="match status" value="1"/>
</dbReference>
<feature type="domain" description="Fe2OG dioxygenase" evidence="5">
    <location>
        <begin position="399"/>
        <end position="499"/>
    </location>
</feature>
<evidence type="ECO:0000256" key="1">
    <source>
        <dbReference type="ARBA" id="ARBA00008056"/>
    </source>
</evidence>
<sequence>MASINSFCNHMIFKLILGAIEKLKKKKNSSFATILSSSCCFATGDCSAHRLHLPVVACKRNRKATYSLQTIGSGGAHRGGVRRWRRWCRRAGAAGVVAHSGAAGARGWGRWGVESAAAAAALGGWGGARGRRACAPWRRRRSAAALGAELVWILCYEVKRPLLGPKDLPLCINKLPPMIDREPAGSSRHGSNMDPSINIPVNRDAITEEVAAAFAESEVIPERYCRPDEVHDGIVVGHDDDEAYELPVVDMEKLLDPELAEAEIAKLGSACQDWGFFQLVNHGVDEQVVNEMKDSTVKFFSLPLESKRTVEIQDNGFEGFGHHYRRASGKLDWAESVILLTQPIQERNPEMWPTNPSSFRDALDKYSAEMTKLAMRIASIMATDLGVDQEALVGAFRDKQQSMAIHHYPPCRHPDKVIGITPHSDGLGLTLLLQLDDTPGLQIRKDGRWLPVRPRPGTFIINVADILEVLTNGAYKSVEHRVLADAEKGRTTIVTFHEAYVDGMVKPIPEVLKLNGAEARYKSIERIEYIKGNFVALSEGTRFLESLKI</sequence>
<dbReference type="InterPro" id="IPR044861">
    <property type="entry name" value="IPNS-like_FE2OG_OXY"/>
</dbReference>
<dbReference type="SUPFAM" id="SSF51197">
    <property type="entry name" value="Clavaminate synthase-like"/>
    <property type="match status" value="1"/>
</dbReference>
<accession>Q10J03</accession>